<dbReference type="RefSeq" id="XP_067544198.1">
    <property type="nucleotide sequence ID" value="XM_067688101.1"/>
</dbReference>
<dbReference type="EMBL" id="LTDL01000040">
    <property type="protein sequence ID" value="OAG29550.1"/>
    <property type="molecule type" value="Genomic_DNA"/>
</dbReference>
<evidence type="ECO:0000313" key="3">
    <source>
        <dbReference type="Proteomes" id="UP000185944"/>
    </source>
</evidence>
<comment type="caution">
    <text evidence="2">The sequence shown here is derived from an EMBL/GenBank/DDBJ whole genome shotgun (WGS) entry which is preliminary data.</text>
</comment>
<proteinExistence type="predicted"/>
<protein>
    <submittedName>
        <fullName evidence="2">Uncharacterized protein</fullName>
    </submittedName>
</protein>
<gene>
    <name evidence="2" type="ORF">NEDG_00683</name>
</gene>
<keyword evidence="1" id="KW-0472">Membrane</keyword>
<reference evidence="2 3" key="1">
    <citation type="submission" date="2016-02" db="EMBL/GenBank/DDBJ databases">
        <title>Discovery of a natural microsporidian pathogen with a broad tissue tropism in Caenorhabditis elegans.</title>
        <authorList>
            <person name="Luallen R.J."/>
            <person name="Reinke A.W."/>
            <person name="Tong L."/>
            <person name="Botts M.R."/>
            <person name="Felix M.-A."/>
            <person name="Troemel E.R."/>
        </authorList>
    </citation>
    <scope>NUCLEOTIDE SEQUENCE [LARGE SCALE GENOMIC DNA]</scope>
    <source>
        <strain evidence="2 3">JUm2807</strain>
    </source>
</reference>
<dbReference type="Proteomes" id="UP000185944">
    <property type="component" value="Unassembled WGS sequence"/>
</dbReference>
<keyword evidence="1" id="KW-1133">Transmembrane helix</keyword>
<dbReference type="GeneID" id="93647033"/>
<dbReference type="OrthoDB" id="2196095at2759"/>
<name>A0A177EDS6_9MICR</name>
<evidence type="ECO:0000313" key="2">
    <source>
        <dbReference type="EMBL" id="OAG29550.1"/>
    </source>
</evidence>
<dbReference type="VEuPathDB" id="MicrosporidiaDB:NEDG_00683"/>
<keyword evidence="1" id="KW-0812">Transmembrane</keyword>
<dbReference type="AlphaFoldDB" id="A0A177EDS6"/>
<evidence type="ECO:0000256" key="1">
    <source>
        <dbReference type="SAM" id="Phobius"/>
    </source>
</evidence>
<sequence>MDTFYRGGIRRGGVVVMIASMIWAVLVVAVVGRTETGVFDDEVFLVSLGNSSERKPVERSMLLGFTIGPKYQRQRQGRYTIDHDPDLPRVHPEERKTFLTDSSFQKRIVSFFGTDSNYETLVRAWGSDKKTRETYPLPAQAVAHASLMFYMASVPGYIREYVKRTTLEDVAGVLWTFSLFDLDEFERAPGKYVSKGRGVVSKWHCFKENLKDLVFLHAEIAMEVTRVLRALDVQKNTMRSDMPAPLGIIAHDRIGWFFEMHPYQSIRWYLHTALCSYIEGMYIYTMYIDAPKRKNSVSIMFFKDKPKTGHSLSKMVRTQDTTAVREVSIAVDDGLGVDERVFNAVLDLFPNTEYINFTALGNRADLATNQSLIDLVLYRDEIRQYNGYPSSLSGLLVNYAFALSQSALAYLKNSALRKFGFLEYHPDPHLVKMLRRTDRDAVTPFLDTLIRGEMGFAAHINHLVAPDTFFFGDTSFYNALPNLEVIEVYLHTKEWKRLRVKRLSSFVHENLSIKRLVLVDTLPNQASHALTVLKYFSTLRQLASLNLTRTMLTVHHLAKALVSEPTTYTSSLSRLSFVYSSKDTPRKVATAPNETLSRLLSRYPKLKKLKIFLFGGSKSLSLHSLLTSLHLLLRTETAPIPKLASMFLIQRLDVQNLLSSSFFIVSPLRIHPSVVKPATKYLYDLRKATRHLSFEEFLLFIDHVSGSGSGSASASATASQH</sequence>
<accession>A0A177EDS6</accession>
<feature type="transmembrane region" description="Helical" evidence="1">
    <location>
        <begin position="12"/>
        <end position="32"/>
    </location>
</feature>
<organism evidence="2 3">
    <name type="scientific">Nematocida displodere</name>
    <dbReference type="NCBI Taxonomy" id="1805483"/>
    <lineage>
        <taxon>Eukaryota</taxon>
        <taxon>Fungi</taxon>
        <taxon>Fungi incertae sedis</taxon>
        <taxon>Microsporidia</taxon>
        <taxon>Nematocida</taxon>
    </lineage>
</organism>
<keyword evidence="3" id="KW-1185">Reference proteome</keyword>